<name>A0A161Y796_9GAMM</name>
<dbReference type="AlphaFoldDB" id="A0A161Y796"/>
<dbReference type="Proteomes" id="UP000076503">
    <property type="component" value="Unassembled WGS sequence"/>
</dbReference>
<reference evidence="1 2" key="1">
    <citation type="submission" date="2013-07" db="EMBL/GenBank/DDBJ databases">
        <title>Comparative Genomic and Metabolomic Analysis of Twelve Strains of Pseudoalteromonas luteoviolacea.</title>
        <authorList>
            <person name="Vynne N.G."/>
            <person name="Mansson M."/>
            <person name="Gram L."/>
        </authorList>
    </citation>
    <scope>NUCLEOTIDE SEQUENCE [LARGE SCALE GENOMIC DNA]</scope>
    <source>
        <strain evidence="1 2">H33</strain>
    </source>
</reference>
<sequence>MGILIIFTQYYVTEQAQFDLSNDFMLFKSSAIGTAF</sequence>
<accession>A0A161Y796</accession>
<gene>
    <name evidence="1" type="ORF">N476_13840</name>
</gene>
<comment type="caution">
    <text evidence="1">The sequence shown here is derived from an EMBL/GenBank/DDBJ whole genome shotgun (WGS) entry which is preliminary data.</text>
</comment>
<evidence type="ECO:0000313" key="2">
    <source>
        <dbReference type="Proteomes" id="UP000076503"/>
    </source>
</evidence>
<evidence type="ECO:0000313" key="1">
    <source>
        <dbReference type="EMBL" id="KZN51465.1"/>
    </source>
</evidence>
<protein>
    <submittedName>
        <fullName evidence="1">Uncharacterized protein</fullName>
    </submittedName>
</protein>
<organism evidence="1 2">
    <name type="scientific">Pseudoalteromonas luteoviolacea H33</name>
    <dbReference type="NCBI Taxonomy" id="1365251"/>
    <lineage>
        <taxon>Bacteria</taxon>
        <taxon>Pseudomonadati</taxon>
        <taxon>Pseudomonadota</taxon>
        <taxon>Gammaproteobacteria</taxon>
        <taxon>Alteromonadales</taxon>
        <taxon>Pseudoalteromonadaceae</taxon>
        <taxon>Pseudoalteromonas</taxon>
    </lineage>
</organism>
<dbReference type="EMBL" id="AUXZ01000068">
    <property type="protein sequence ID" value="KZN51465.1"/>
    <property type="molecule type" value="Genomic_DNA"/>
</dbReference>
<proteinExistence type="predicted"/>